<gene>
    <name evidence="2" type="ORF">NDU88_009355</name>
</gene>
<evidence type="ECO:0000313" key="2">
    <source>
        <dbReference type="EMBL" id="KAJ1131012.1"/>
    </source>
</evidence>
<accession>A0AAV7PUS5</accession>
<feature type="region of interest" description="Disordered" evidence="1">
    <location>
        <begin position="1"/>
        <end position="89"/>
    </location>
</feature>
<protein>
    <submittedName>
        <fullName evidence="2">Uncharacterized protein</fullName>
    </submittedName>
</protein>
<sequence length="89" mass="9747">MGPEVLAGSRTETCEVDLPPGRRRGSEEYWGQWLVGGKWESADPGRRGDRPGEHRERGAERPCEAQRLVAAPPEDTGTPLLPRRPGGDS</sequence>
<evidence type="ECO:0000256" key="1">
    <source>
        <dbReference type="SAM" id="MobiDB-lite"/>
    </source>
</evidence>
<keyword evidence="3" id="KW-1185">Reference proteome</keyword>
<dbReference type="EMBL" id="JANPWB010000011">
    <property type="protein sequence ID" value="KAJ1131012.1"/>
    <property type="molecule type" value="Genomic_DNA"/>
</dbReference>
<comment type="caution">
    <text evidence="2">The sequence shown here is derived from an EMBL/GenBank/DDBJ whole genome shotgun (WGS) entry which is preliminary data.</text>
</comment>
<proteinExistence type="predicted"/>
<organism evidence="2 3">
    <name type="scientific">Pleurodeles waltl</name>
    <name type="common">Iberian ribbed newt</name>
    <dbReference type="NCBI Taxonomy" id="8319"/>
    <lineage>
        <taxon>Eukaryota</taxon>
        <taxon>Metazoa</taxon>
        <taxon>Chordata</taxon>
        <taxon>Craniata</taxon>
        <taxon>Vertebrata</taxon>
        <taxon>Euteleostomi</taxon>
        <taxon>Amphibia</taxon>
        <taxon>Batrachia</taxon>
        <taxon>Caudata</taxon>
        <taxon>Salamandroidea</taxon>
        <taxon>Salamandridae</taxon>
        <taxon>Pleurodelinae</taxon>
        <taxon>Pleurodeles</taxon>
    </lineage>
</organism>
<evidence type="ECO:0000313" key="3">
    <source>
        <dbReference type="Proteomes" id="UP001066276"/>
    </source>
</evidence>
<feature type="compositionally biased region" description="Basic and acidic residues" evidence="1">
    <location>
        <begin position="40"/>
        <end position="64"/>
    </location>
</feature>
<name>A0AAV7PUS5_PLEWA</name>
<dbReference type="Proteomes" id="UP001066276">
    <property type="component" value="Chromosome 7"/>
</dbReference>
<dbReference type="AlphaFoldDB" id="A0AAV7PUS5"/>
<reference evidence="2" key="1">
    <citation type="journal article" date="2022" name="bioRxiv">
        <title>Sequencing and chromosome-scale assembly of the giantPleurodeles waltlgenome.</title>
        <authorList>
            <person name="Brown T."/>
            <person name="Elewa A."/>
            <person name="Iarovenko S."/>
            <person name="Subramanian E."/>
            <person name="Araus A.J."/>
            <person name="Petzold A."/>
            <person name="Susuki M."/>
            <person name="Suzuki K.-i.T."/>
            <person name="Hayashi T."/>
            <person name="Toyoda A."/>
            <person name="Oliveira C."/>
            <person name="Osipova E."/>
            <person name="Leigh N.D."/>
            <person name="Simon A."/>
            <person name="Yun M.H."/>
        </authorList>
    </citation>
    <scope>NUCLEOTIDE SEQUENCE</scope>
    <source>
        <strain evidence="2">20211129_DDA</strain>
        <tissue evidence="2">Liver</tissue>
    </source>
</reference>